<dbReference type="Proteomes" id="UP000555407">
    <property type="component" value="Unassembled WGS sequence"/>
</dbReference>
<keyword evidence="3" id="KW-1185">Reference proteome</keyword>
<feature type="transmembrane region" description="Helical" evidence="1">
    <location>
        <begin position="134"/>
        <end position="154"/>
    </location>
</feature>
<keyword evidence="1" id="KW-1133">Transmembrane helix</keyword>
<gene>
    <name evidence="2" type="ORF">BJY22_003273</name>
</gene>
<proteinExistence type="predicted"/>
<comment type="caution">
    <text evidence="2">The sequence shown here is derived from an EMBL/GenBank/DDBJ whole genome shotgun (WGS) entry which is preliminary data.</text>
</comment>
<keyword evidence="1" id="KW-0812">Transmembrane</keyword>
<dbReference type="RefSeq" id="WP_167207724.1">
    <property type="nucleotide sequence ID" value="NZ_JAASRO010000001.1"/>
</dbReference>
<feature type="transmembrane region" description="Helical" evidence="1">
    <location>
        <begin position="197"/>
        <end position="218"/>
    </location>
</feature>
<name>A0A7X5VB50_9ACTN</name>
<feature type="transmembrane region" description="Helical" evidence="1">
    <location>
        <begin position="230"/>
        <end position="255"/>
    </location>
</feature>
<reference evidence="2 3" key="1">
    <citation type="submission" date="2020-03" db="EMBL/GenBank/DDBJ databases">
        <title>Sequencing the genomes of 1000 actinobacteria strains.</title>
        <authorList>
            <person name="Klenk H.-P."/>
        </authorList>
    </citation>
    <scope>NUCLEOTIDE SEQUENCE [LARGE SCALE GENOMIC DNA]</scope>
    <source>
        <strain evidence="2 3">DSM 45490</strain>
    </source>
</reference>
<feature type="transmembrane region" description="Helical" evidence="1">
    <location>
        <begin position="275"/>
        <end position="295"/>
    </location>
</feature>
<feature type="transmembrane region" description="Helical" evidence="1">
    <location>
        <begin position="166"/>
        <end position="185"/>
    </location>
</feature>
<keyword evidence="1" id="KW-0472">Membrane</keyword>
<protein>
    <submittedName>
        <fullName evidence="2">Uncharacterized protein</fullName>
    </submittedName>
</protein>
<evidence type="ECO:0000313" key="2">
    <source>
        <dbReference type="EMBL" id="NIK57556.1"/>
    </source>
</evidence>
<dbReference type="EMBL" id="JAASRO010000001">
    <property type="protein sequence ID" value="NIK57556.1"/>
    <property type="molecule type" value="Genomic_DNA"/>
</dbReference>
<accession>A0A7X5VB50</accession>
<sequence>MTRRWLIDLPTRLHLWSAEFQLRHRPSSDPARLRNLDLLREYRKSRAFPRNDTGLRSTPYFVDSAGRHCAVGHLMREDGEHDAVRRIAATANLARIDDMDPADLAWAGRSGLTKRELARIQPNYTSSGQSALNLLLWTALMLVPFAVLSGLLGRIRPERTSVRQRLIGATVVLCTLWSVLGYMLSWMSGLHRGDYLMLVWLGWIVVIVGPIAATVVLARLVSRERLRAEAVAPVTGFAAGGLMTVLMAIYLLAGAVDQHGRETPGDPMWDDGPSVSFPVGSGALLIGLLTLAWSLRTLRQESRA</sequence>
<dbReference type="AlphaFoldDB" id="A0A7X5VB50"/>
<organism evidence="2 3">
    <name type="scientific">Kribbella shirazensis</name>
    <dbReference type="NCBI Taxonomy" id="1105143"/>
    <lineage>
        <taxon>Bacteria</taxon>
        <taxon>Bacillati</taxon>
        <taxon>Actinomycetota</taxon>
        <taxon>Actinomycetes</taxon>
        <taxon>Propionibacteriales</taxon>
        <taxon>Kribbellaceae</taxon>
        <taxon>Kribbella</taxon>
    </lineage>
</organism>
<evidence type="ECO:0000256" key="1">
    <source>
        <dbReference type="SAM" id="Phobius"/>
    </source>
</evidence>
<evidence type="ECO:0000313" key="3">
    <source>
        <dbReference type="Proteomes" id="UP000555407"/>
    </source>
</evidence>